<accession>A0A1B1B491</accession>
<dbReference type="EMBL" id="CP016279">
    <property type="protein sequence ID" value="ANP53620.1"/>
    <property type="molecule type" value="Genomic_DNA"/>
</dbReference>
<organism evidence="1 2">
    <name type="scientific">Streptomyces griseochromogenes</name>
    <dbReference type="NCBI Taxonomy" id="68214"/>
    <lineage>
        <taxon>Bacteria</taxon>
        <taxon>Bacillati</taxon>
        <taxon>Actinomycetota</taxon>
        <taxon>Actinomycetes</taxon>
        <taxon>Kitasatosporales</taxon>
        <taxon>Streptomycetaceae</taxon>
        <taxon>Streptomyces</taxon>
    </lineage>
</organism>
<dbReference type="InterPro" id="IPR036691">
    <property type="entry name" value="Endo/exonu/phosph_ase_sf"/>
</dbReference>
<sequence length="272" mass="29967">MSQNIQIGAHQDGRWEELVGAIRDVDPDLLLLQEVEWLAGPEQAKAAREGLGMNLVVAPSRQMNPAVAWKPGVLEWLDTDTRYSATDMHHGYCSLQLRPLGLAKEWPVPLVAISTHLTPYSVEAAGQEAQLLIARAYRFGGIGLVGGDINHMPLGDEEPDWSLIPPYNRSSRCHRRKSSTDPWCGNRLVGEVFRDGDMTDVAAHVADSRPDPSLRALTGKGGQLRVDQFHVTPALAPAIRDYRRVDTKADHYGIVATFDLDQVDLAAISTYT</sequence>
<name>A0A1B1B491_9ACTN</name>
<proteinExistence type="predicted"/>
<reference evidence="1 2" key="1">
    <citation type="submission" date="2016-06" db="EMBL/GenBank/DDBJ databases">
        <title>Complete genome sequence of Streptomyces griseochromogenes ATCC 14511, the Blasticidin S producer.</title>
        <authorList>
            <person name="Wu L."/>
        </authorList>
    </citation>
    <scope>NUCLEOTIDE SEQUENCE [LARGE SCALE GENOMIC DNA]</scope>
    <source>
        <strain evidence="1 2">ATCC 14511</strain>
    </source>
</reference>
<dbReference type="Gene3D" id="3.60.10.10">
    <property type="entry name" value="Endonuclease/exonuclease/phosphatase"/>
    <property type="match status" value="1"/>
</dbReference>
<evidence type="ECO:0000313" key="1">
    <source>
        <dbReference type="EMBL" id="ANP53620.1"/>
    </source>
</evidence>
<protein>
    <recommendedName>
        <fullName evidence="3">Endonuclease/exonuclease/phosphatase domain-containing protein</fullName>
    </recommendedName>
</protein>
<dbReference type="STRING" id="68214.AVL59_32395"/>
<dbReference type="AlphaFoldDB" id="A0A1B1B491"/>
<dbReference type="KEGG" id="sgs:AVL59_32395"/>
<evidence type="ECO:0008006" key="3">
    <source>
        <dbReference type="Google" id="ProtNLM"/>
    </source>
</evidence>
<dbReference type="Proteomes" id="UP000092659">
    <property type="component" value="Chromosome"/>
</dbReference>
<gene>
    <name evidence="1" type="ORF">AVL59_32395</name>
</gene>
<evidence type="ECO:0000313" key="2">
    <source>
        <dbReference type="Proteomes" id="UP000092659"/>
    </source>
</evidence>
<dbReference type="SUPFAM" id="SSF56219">
    <property type="entry name" value="DNase I-like"/>
    <property type="match status" value="1"/>
</dbReference>